<evidence type="ECO:0000256" key="7">
    <source>
        <dbReference type="ARBA" id="ARBA00022989"/>
    </source>
</evidence>
<name>U7QNN4_9CYAN</name>
<dbReference type="RefSeq" id="WP_023064094.1">
    <property type="nucleotide sequence ID" value="NZ_AUZM01000002.1"/>
</dbReference>
<reference evidence="13 14" key="1">
    <citation type="journal article" date="2013" name="Front. Microbiol.">
        <title>Comparative genomic analyses of the cyanobacterium, Lyngbya aestuarii BL J, a powerful hydrogen producer.</title>
        <authorList>
            <person name="Kothari A."/>
            <person name="Vaughn M."/>
            <person name="Garcia-Pichel F."/>
        </authorList>
    </citation>
    <scope>NUCLEOTIDE SEQUENCE [LARGE SCALE GENOMIC DNA]</scope>
    <source>
        <strain evidence="13 14">BL J</strain>
    </source>
</reference>
<evidence type="ECO:0000313" key="14">
    <source>
        <dbReference type="Proteomes" id="UP000017127"/>
    </source>
</evidence>
<dbReference type="OrthoDB" id="9789241at2"/>
<keyword evidence="11" id="KW-0793">Thylakoid</keyword>
<dbReference type="PROSITE" id="PS00449">
    <property type="entry name" value="ATPASE_A"/>
    <property type="match status" value="1"/>
</dbReference>
<evidence type="ECO:0000256" key="11">
    <source>
        <dbReference type="HAMAP-Rule" id="MF_01393"/>
    </source>
</evidence>
<dbReference type="PANTHER" id="PTHR42823:SF3">
    <property type="entry name" value="ATP SYNTHASE SUBUNIT A, CHLOROPLASTIC"/>
    <property type="match status" value="1"/>
</dbReference>
<keyword evidence="10 11" id="KW-0066">ATP synthesis</keyword>
<evidence type="ECO:0000256" key="9">
    <source>
        <dbReference type="ARBA" id="ARBA00023136"/>
    </source>
</evidence>
<dbReference type="NCBIfam" id="TIGR01131">
    <property type="entry name" value="ATP_synt_6_or_A"/>
    <property type="match status" value="1"/>
</dbReference>
<dbReference type="EMBL" id="AUZM01000002">
    <property type="protein sequence ID" value="ERT09594.1"/>
    <property type="molecule type" value="Genomic_DNA"/>
</dbReference>
<dbReference type="HAMAP" id="MF_01393">
    <property type="entry name" value="ATP_synth_a_bact"/>
    <property type="match status" value="1"/>
</dbReference>
<dbReference type="NCBIfam" id="NF004481">
    <property type="entry name" value="PRK05815.2-3"/>
    <property type="match status" value="1"/>
</dbReference>
<dbReference type="Proteomes" id="UP000017127">
    <property type="component" value="Unassembled WGS sequence"/>
</dbReference>
<evidence type="ECO:0000256" key="4">
    <source>
        <dbReference type="ARBA" id="ARBA00022547"/>
    </source>
</evidence>
<accession>U7QNN4</accession>
<comment type="caution">
    <text evidence="13">The sequence shown here is derived from an EMBL/GenBank/DDBJ whole genome shotgun (WGS) entry which is preliminary data.</text>
</comment>
<comment type="function">
    <text evidence="11 12">Key component of the proton channel; it plays a direct role in the translocation of protons across the membrane.</text>
</comment>
<dbReference type="SUPFAM" id="SSF81336">
    <property type="entry name" value="F1F0 ATP synthase subunit A"/>
    <property type="match status" value="1"/>
</dbReference>
<keyword evidence="4 11" id="KW-0138">CF(0)</keyword>
<feature type="transmembrane region" description="Helical" evidence="11">
    <location>
        <begin position="193"/>
        <end position="215"/>
    </location>
</feature>
<keyword evidence="9 11" id="KW-0472">Membrane</keyword>
<dbReference type="GO" id="GO:0042777">
    <property type="term" value="P:proton motive force-driven plasma membrane ATP synthesis"/>
    <property type="evidence" value="ECO:0007669"/>
    <property type="project" value="TreeGrafter"/>
</dbReference>
<dbReference type="InterPro" id="IPR045082">
    <property type="entry name" value="ATP_syn_F0_a_bact/chloroplast"/>
</dbReference>
<keyword evidence="5 11" id="KW-0812">Transmembrane</keyword>
<evidence type="ECO:0000256" key="2">
    <source>
        <dbReference type="ARBA" id="ARBA00006810"/>
    </source>
</evidence>
<evidence type="ECO:0000313" key="13">
    <source>
        <dbReference type="EMBL" id="ERT09594.1"/>
    </source>
</evidence>
<keyword evidence="6 11" id="KW-0375">Hydrogen ion transport</keyword>
<gene>
    <name evidence="11" type="primary">atpB</name>
    <name evidence="11" type="synonym">atpI</name>
    <name evidence="13" type="ORF">M595_0388</name>
</gene>
<sequence>MEISPDNIIIWQWGFIVLNATILYTWLVMAILVLGSWWVTRHLSVEPQMSPWQNGLEIIVNTINTQIRGAAQQDPSKFLPLVGTLFLFIALANILTIFPVYESPAGSLSTTAALALWVFVAVPWFGIRNSGLKGYLKHFIQPSPFMLPFQIISEISRTISLAVRLFGNVMSTSLLVAILLSIVPLFFPAVMRIFGVLVGVIQAYVFAILTLVYIASGMQAQKQTQQHQENG</sequence>
<dbReference type="PATRIC" id="fig|1348334.3.peg.384"/>
<comment type="subcellular location">
    <subcellularLocation>
        <location evidence="12">Cell membrane</location>
        <topology evidence="12">Multi-pass membrane protein</topology>
    </subcellularLocation>
    <subcellularLocation>
        <location evidence="11">Cellular thylakoid membrane</location>
        <topology evidence="11">Multi-pass membrane protein</topology>
    </subcellularLocation>
    <subcellularLocation>
        <location evidence="1">Membrane</location>
        <topology evidence="1">Multi-pass membrane protein</topology>
    </subcellularLocation>
</comment>
<evidence type="ECO:0000256" key="1">
    <source>
        <dbReference type="ARBA" id="ARBA00004141"/>
    </source>
</evidence>
<protein>
    <recommendedName>
        <fullName evidence="11 12">ATP synthase subunit a</fullName>
    </recommendedName>
    <alternativeName>
        <fullName evidence="11">ATP synthase F0 sector subunit a</fullName>
    </alternativeName>
    <alternativeName>
        <fullName evidence="11">F-ATPase subunit 6</fullName>
    </alternativeName>
</protein>
<keyword evidence="13" id="KW-0378">Hydrolase</keyword>
<evidence type="ECO:0000256" key="12">
    <source>
        <dbReference type="RuleBase" id="RU000483"/>
    </source>
</evidence>
<dbReference type="InterPro" id="IPR000568">
    <property type="entry name" value="ATP_synth_F0_asu"/>
</dbReference>
<feature type="transmembrane region" description="Helical" evidence="11">
    <location>
        <begin position="165"/>
        <end position="187"/>
    </location>
</feature>
<feature type="transmembrane region" description="Helical" evidence="11">
    <location>
        <begin position="12"/>
        <end position="39"/>
    </location>
</feature>
<dbReference type="AlphaFoldDB" id="U7QNN4"/>
<feature type="transmembrane region" description="Helical" evidence="11">
    <location>
        <begin position="78"/>
        <end position="101"/>
    </location>
</feature>
<evidence type="ECO:0000256" key="3">
    <source>
        <dbReference type="ARBA" id="ARBA00022448"/>
    </source>
</evidence>
<dbReference type="PANTHER" id="PTHR42823">
    <property type="entry name" value="ATP SYNTHASE SUBUNIT A, CHLOROPLASTIC"/>
    <property type="match status" value="1"/>
</dbReference>
<keyword evidence="7 11" id="KW-1133">Transmembrane helix</keyword>
<keyword evidence="14" id="KW-1185">Reference proteome</keyword>
<keyword evidence="3 11" id="KW-0813">Transport</keyword>
<dbReference type="InterPro" id="IPR035908">
    <property type="entry name" value="F0_ATP_A_sf"/>
</dbReference>
<dbReference type="GO" id="GO:0016787">
    <property type="term" value="F:hydrolase activity"/>
    <property type="evidence" value="ECO:0007669"/>
    <property type="project" value="UniProtKB-KW"/>
</dbReference>
<dbReference type="GO" id="GO:0046933">
    <property type="term" value="F:proton-transporting ATP synthase activity, rotational mechanism"/>
    <property type="evidence" value="ECO:0007669"/>
    <property type="project" value="UniProtKB-UniRule"/>
</dbReference>
<dbReference type="GO" id="GO:0045259">
    <property type="term" value="C:proton-transporting ATP synthase complex"/>
    <property type="evidence" value="ECO:0007669"/>
    <property type="project" value="UniProtKB-KW"/>
</dbReference>
<evidence type="ECO:0000256" key="10">
    <source>
        <dbReference type="ARBA" id="ARBA00023310"/>
    </source>
</evidence>
<dbReference type="Gene3D" id="1.20.120.220">
    <property type="entry name" value="ATP synthase, F0 complex, subunit A"/>
    <property type="match status" value="1"/>
</dbReference>
<evidence type="ECO:0000256" key="6">
    <source>
        <dbReference type="ARBA" id="ARBA00022781"/>
    </source>
</evidence>
<dbReference type="InterPro" id="IPR017692">
    <property type="entry name" value="Alt_ATP_synth_F0_Asu"/>
</dbReference>
<organism evidence="13 14">
    <name type="scientific">Lyngbya aestuarii BL J</name>
    <dbReference type="NCBI Taxonomy" id="1348334"/>
    <lineage>
        <taxon>Bacteria</taxon>
        <taxon>Bacillati</taxon>
        <taxon>Cyanobacteriota</taxon>
        <taxon>Cyanophyceae</taxon>
        <taxon>Oscillatoriophycideae</taxon>
        <taxon>Oscillatoriales</taxon>
        <taxon>Microcoleaceae</taxon>
        <taxon>Lyngbya</taxon>
    </lineage>
</organism>
<dbReference type="CDD" id="cd00310">
    <property type="entry name" value="ATP-synt_Fo_a_6"/>
    <property type="match status" value="1"/>
</dbReference>
<dbReference type="InterPro" id="IPR023011">
    <property type="entry name" value="ATP_synth_F0_asu_AS"/>
</dbReference>
<feature type="transmembrane region" description="Helical" evidence="11">
    <location>
        <begin position="107"/>
        <end position="127"/>
    </location>
</feature>
<dbReference type="Pfam" id="PF00119">
    <property type="entry name" value="ATP-synt_A"/>
    <property type="match status" value="1"/>
</dbReference>
<dbReference type="GO" id="GO:0031676">
    <property type="term" value="C:plasma membrane-derived thylakoid membrane"/>
    <property type="evidence" value="ECO:0007669"/>
    <property type="project" value="UniProtKB-SubCell"/>
</dbReference>
<dbReference type="PRINTS" id="PR00123">
    <property type="entry name" value="ATPASEA"/>
</dbReference>
<evidence type="ECO:0000256" key="8">
    <source>
        <dbReference type="ARBA" id="ARBA00023065"/>
    </source>
</evidence>
<dbReference type="NCBIfam" id="TIGR03306">
    <property type="entry name" value="altF1_A"/>
    <property type="match status" value="1"/>
</dbReference>
<comment type="similarity">
    <text evidence="2 11 12">Belongs to the ATPase A chain family.</text>
</comment>
<evidence type="ECO:0000256" key="5">
    <source>
        <dbReference type="ARBA" id="ARBA00022692"/>
    </source>
</evidence>
<proteinExistence type="inferred from homology"/>
<keyword evidence="8 11" id="KW-0406">Ion transport</keyword>